<sequence length="193" mass="20863">MSLTYVCDYCGEPLDDLRATVRVHGRFPDESRRDGAGTFDWVDGHYHTDDEHGCYDKVAGAVKLARGAGPSLAKIRTATDAEIEALRPVNASAPTLAPMSSTSPPRGGLVGVVKSTTLATLRYAQLTQALGSLDVGRPKLEDARDGGDELDEIQRADLRGYIETMRADLDAVDALLREGRPELFEQRHAGEAP</sequence>
<dbReference type="Proteomes" id="UP001147653">
    <property type="component" value="Unassembled WGS sequence"/>
</dbReference>
<dbReference type="AlphaFoldDB" id="A0A9X3NFM6"/>
<reference evidence="1" key="1">
    <citation type="submission" date="2022-10" db="EMBL/GenBank/DDBJ databases">
        <title>The WGS of Solirubrobacter phytolaccae KCTC 29190.</title>
        <authorList>
            <person name="Jiang Z."/>
        </authorList>
    </citation>
    <scope>NUCLEOTIDE SEQUENCE</scope>
    <source>
        <strain evidence="1">KCTC 29190</strain>
    </source>
</reference>
<comment type="caution">
    <text evidence="1">The sequence shown here is derived from an EMBL/GenBank/DDBJ whole genome shotgun (WGS) entry which is preliminary data.</text>
</comment>
<gene>
    <name evidence="1" type="ORF">OJ997_27735</name>
</gene>
<accession>A0A9X3NFM6</accession>
<organism evidence="1 2">
    <name type="scientific">Solirubrobacter phytolaccae</name>
    <dbReference type="NCBI Taxonomy" id="1404360"/>
    <lineage>
        <taxon>Bacteria</taxon>
        <taxon>Bacillati</taxon>
        <taxon>Actinomycetota</taxon>
        <taxon>Thermoleophilia</taxon>
        <taxon>Solirubrobacterales</taxon>
        <taxon>Solirubrobacteraceae</taxon>
        <taxon>Solirubrobacter</taxon>
    </lineage>
</organism>
<evidence type="ECO:0000313" key="2">
    <source>
        <dbReference type="Proteomes" id="UP001147653"/>
    </source>
</evidence>
<protein>
    <submittedName>
        <fullName evidence="1">Uncharacterized protein</fullName>
    </submittedName>
</protein>
<keyword evidence="2" id="KW-1185">Reference proteome</keyword>
<evidence type="ECO:0000313" key="1">
    <source>
        <dbReference type="EMBL" id="MDA0184132.1"/>
    </source>
</evidence>
<name>A0A9X3NFM6_9ACTN</name>
<dbReference type="RefSeq" id="WP_270028549.1">
    <property type="nucleotide sequence ID" value="NZ_JAPDDP010000068.1"/>
</dbReference>
<dbReference type="EMBL" id="JAPDDP010000068">
    <property type="protein sequence ID" value="MDA0184132.1"/>
    <property type="molecule type" value="Genomic_DNA"/>
</dbReference>
<proteinExistence type="predicted"/>